<name>A0A1H8KBZ4_9ACTN</name>
<feature type="domain" description="Thioesterase" evidence="2">
    <location>
        <begin position="56"/>
        <end position="278"/>
    </location>
</feature>
<evidence type="ECO:0000256" key="1">
    <source>
        <dbReference type="ARBA" id="ARBA00007169"/>
    </source>
</evidence>
<sequence>MNVGADMNAGTGAGGSTGVNVGADVNAGVGTEAAATPPATEHAVVVPRPVADPVLRVFLLHHAAGTHRVYTDWVPHFPPSWEICLFEAPGRRRLAHLPPATDATSLARFFLAAAASRLDRPYALFGHSMGAAVAYEMLRQLPAPGCPLPCWCGVSACRPPADPLAGPPPDRAVHRLSDRELRTTLAQFGALPQRALADAVWPRLAPRVRGDFRLAERWRPPAHAPRTRVPLSVFGGRDDPVVPASRLAAWADVTDRPGGCHLYPGGHFYFRQQTAEVVAAVVGEVRRFGPGGDGPDAPRP</sequence>
<dbReference type="PANTHER" id="PTHR11487:SF0">
    <property type="entry name" value="S-ACYL FATTY ACID SYNTHASE THIOESTERASE, MEDIUM CHAIN"/>
    <property type="match status" value="1"/>
</dbReference>
<proteinExistence type="inferred from homology"/>
<dbReference type="RefSeq" id="WP_245791454.1">
    <property type="nucleotide sequence ID" value="NZ_FODD01000012.1"/>
</dbReference>
<dbReference type="Pfam" id="PF00975">
    <property type="entry name" value="Thioesterase"/>
    <property type="match status" value="1"/>
</dbReference>
<organism evidence="3 4">
    <name type="scientific">Actinacidiphila rubida</name>
    <dbReference type="NCBI Taxonomy" id="310780"/>
    <lineage>
        <taxon>Bacteria</taxon>
        <taxon>Bacillati</taxon>
        <taxon>Actinomycetota</taxon>
        <taxon>Actinomycetes</taxon>
        <taxon>Kitasatosporales</taxon>
        <taxon>Streptomycetaceae</taxon>
        <taxon>Actinacidiphila</taxon>
    </lineage>
</organism>
<dbReference type="AlphaFoldDB" id="A0A1H8KBZ4"/>
<dbReference type="Proteomes" id="UP000181951">
    <property type="component" value="Unassembled WGS sequence"/>
</dbReference>
<evidence type="ECO:0000259" key="2">
    <source>
        <dbReference type="Pfam" id="PF00975"/>
    </source>
</evidence>
<keyword evidence="4" id="KW-1185">Reference proteome</keyword>
<comment type="similarity">
    <text evidence="1">Belongs to the thioesterase family.</text>
</comment>
<dbReference type="InterPro" id="IPR029058">
    <property type="entry name" value="AB_hydrolase_fold"/>
</dbReference>
<evidence type="ECO:0000313" key="4">
    <source>
        <dbReference type="Proteomes" id="UP000181951"/>
    </source>
</evidence>
<accession>A0A1H8KBZ4</accession>
<dbReference type="InterPro" id="IPR001031">
    <property type="entry name" value="Thioesterase"/>
</dbReference>
<dbReference type="STRING" id="310780.SAMN05216267_1012106"/>
<dbReference type="GO" id="GO:0008610">
    <property type="term" value="P:lipid biosynthetic process"/>
    <property type="evidence" value="ECO:0007669"/>
    <property type="project" value="TreeGrafter"/>
</dbReference>
<gene>
    <name evidence="3" type="ORF">SAMN05216267_1012106</name>
</gene>
<dbReference type="Gene3D" id="3.40.50.1820">
    <property type="entry name" value="alpha/beta hydrolase"/>
    <property type="match status" value="1"/>
</dbReference>
<protein>
    <submittedName>
        <fullName evidence="3">Surfactin synthase thioesterase subunit</fullName>
    </submittedName>
</protein>
<reference evidence="3 4" key="1">
    <citation type="submission" date="2016-10" db="EMBL/GenBank/DDBJ databases">
        <authorList>
            <person name="de Groot N.N."/>
        </authorList>
    </citation>
    <scope>NUCLEOTIDE SEQUENCE [LARGE SCALE GENOMIC DNA]</scope>
    <source>
        <strain evidence="3 4">CGMCC 4.2026</strain>
    </source>
</reference>
<dbReference type="PANTHER" id="PTHR11487">
    <property type="entry name" value="THIOESTERASE"/>
    <property type="match status" value="1"/>
</dbReference>
<dbReference type="SUPFAM" id="SSF53474">
    <property type="entry name" value="alpha/beta-Hydrolases"/>
    <property type="match status" value="1"/>
</dbReference>
<dbReference type="EMBL" id="FODD01000012">
    <property type="protein sequence ID" value="SEN90201.1"/>
    <property type="molecule type" value="Genomic_DNA"/>
</dbReference>
<dbReference type="InterPro" id="IPR012223">
    <property type="entry name" value="TEII"/>
</dbReference>
<evidence type="ECO:0000313" key="3">
    <source>
        <dbReference type="EMBL" id="SEN90201.1"/>
    </source>
</evidence>